<dbReference type="PANTHER" id="PTHR14146:SF0">
    <property type="entry name" value="EXOCYST COMPLEX COMPONENT 4"/>
    <property type="match status" value="1"/>
</dbReference>
<keyword evidence="9" id="KW-1185">Reference proteome</keyword>
<evidence type="ECO:0000313" key="9">
    <source>
        <dbReference type="Proteomes" id="UP000698800"/>
    </source>
</evidence>
<comment type="function">
    <text evidence="4">Component of the exocyst complex involved in the docking of exocytic vesicles with fusion sites on the plasma membrane.</text>
</comment>
<evidence type="ECO:0000256" key="2">
    <source>
        <dbReference type="ARBA" id="ARBA00022483"/>
    </source>
</evidence>
<dbReference type="Pfam" id="PF20652">
    <property type="entry name" value="Sec8_C"/>
    <property type="match status" value="1"/>
</dbReference>
<dbReference type="EMBL" id="JAGHQL010000102">
    <property type="protein sequence ID" value="KAH0538600.1"/>
    <property type="molecule type" value="Genomic_DNA"/>
</dbReference>
<keyword evidence="2 4" id="KW-0268">Exocytosis</keyword>
<dbReference type="AlphaFoldDB" id="A0A9P8IAM6"/>
<evidence type="ECO:0000256" key="1">
    <source>
        <dbReference type="ARBA" id="ARBA00022448"/>
    </source>
</evidence>
<feature type="domain" description="Exocyst complex component Sec8 N-terminal" evidence="6">
    <location>
        <begin position="72"/>
        <end position="119"/>
    </location>
</feature>
<dbReference type="OrthoDB" id="272977at2759"/>
<name>A0A9P8IAM6_9PEZI</name>
<dbReference type="GO" id="GO:0006612">
    <property type="term" value="P:protein targeting to membrane"/>
    <property type="evidence" value="ECO:0007669"/>
    <property type="project" value="UniProtKB-UniRule"/>
</dbReference>
<evidence type="ECO:0000256" key="3">
    <source>
        <dbReference type="ARBA" id="ARBA00022927"/>
    </source>
</evidence>
<evidence type="ECO:0000256" key="4">
    <source>
        <dbReference type="RuleBase" id="RU367079"/>
    </source>
</evidence>
<evidence type="ECO:0000256" key="5">
    <source>
        <dbReference type="SAM" id="MobiDB-lite"/>
    </source>
</evidence>
<protein>
    <recommendedName>
        <fullName evidence="4">Exocyst complex component Sec8</fullName>
    </recommendedName>
</protein>
<dbReference type="PANTHER" id="PTHR14146">
    <property type="entry name" value="EXOCYST COMPLEX COMPONENT 4"/>
    <property type="match status" value="1"/>
</dbReference>
<dbReference type="GO" id="GO:0000145">
    <property type="term" value="C:exocyst"/>
    <property type="evidence" value="ECO:0007669"/>
    <property type="project" value="UniProtKB-UniRule"/>
</dbReference>
<evidence type="ECO:0000259" key="7">
    <source>
        <dbReference type="Pfam" id="PF20652"/>
    </source>
</evidence>
<accession>A0A9P8IAM6</accession>
<feature type="domain" description="Exocyst complex component Sec8 middle helical bundle" evidence="7">
    <location>
        <begin position="304"/>
        <end position="554"/>
    </location>
</feature>
<dbReference type="InterPro" id="IPR039682">
    <property type="entry name" value="Sec8/EXOC4"/>
</dbReference>
<dbReference type="Pfam" id="PF04048">
    <property type="entry name" value="Sec8_N"/>
    <property type="match status" value="1"/>
</dbReference>
<keyword evidence="1 4" id="KW-0813">Transport</keyword>
<reference evidence="8" key="1">
    <citation type="submission" date="2021-03" db="EMBL/GenBank/DDBJ databases">
        <title>Comparative genomics and phylogenomic investigation of the class Geoglossomycetes provide insights into ecological specialization and systematics.</title>
        <authorList>
            <person name="Melie T."/>
            <person name="Pirro S."/>
            <person name="Miller A.N."/>
            <person name="Quandt A."/>
        </authorList>
    </citation>
    <scope>NUCLEOTIDE SEQUENCE</scope>
    <source>
        <strain evidence="8">GBOQ0MN5Z8</strain>
    </source>
</reference>
<dbReference type="InterPro" id="IPR007191">
    <property type="entry name" value="Sec8_exocyst_N"/>
</dbReference>
<keyword evidence="3 4" id="KW-0653">Protein transport</keyword>
<feature type="region of interest" description="Disordered" evidence="5">
    <location>
        <begin position="348"/>
        <end position="368"/>
    </location>
</feature>
<dbReference type="GO" id="GO:0015031">
    <property type="term" value="P:protein transport"/>
    <property type="evidence" value="ECO:0007669"/>
    <property type="project" value="UniProtKB-KW"/>
</dbReference>
<dbReference type="InterPro" id="IPR048630">
    <property type="entry name" value="Sec8_M"/>
</dbReference>
<dbReference type="GO" id="GO:0006893">
    <property type="term" value="P:Golgi to plasma membrane transport"/>
    <property type="evidence" value="ECO:0007669"/>
    <property type="project" value="TreeGrafter"/>
</dbReference>
<organism evidence="8 9">
    <name type="scientific">Glutinoglossum americanum</name>
    <dbReference type="NCBI Taxonomy" id="1670608"/>
    <lineage>
        <taxon>Eukaryota</taxon>
        <taxon>Fungi</taxon>
        <taxon>Dikarya</taxon>
        <taxon>Ascomycota</taxon>
        <taxon>Pezizomycotina</taxon>
        <taxon>Geoglossomycetes</taxon>
        <taxon>Geoglossales</taxon>
        <taxon>Geoglossaceae</taxon>
        <taxon>Glutinoglossum</taxon>
    </lineage>
</organism>
<evidence type="ECO:0000313" key="8">
    <source>
        <dbReference type="EMBL" id="KAH0538600.1"/>
    </source>
</evidence>
<comment type="similarity">
    <text evidence="4">Belongs to the SEC8 family.</text>
</comment>
<dbReference type="Proteomes" id="UP000698800">
    <property type="component" value="Unassembled WGS sequence"/>
</dbReference>
<proteinExistence type="inferred from homology"/>
<dbReference type="GO" id="GO:0006904">
    <property type="term" value="P:vesicle docking involved in exocytosis"/>
    <property type="evidence" value="ECO:0007669"/>
    <property type="project" value="InterPro"/>
</dbReference>
<comment type="caution">
    <text evidence="8">The sequence shown here is derived from an EMBL/GenBank/DDBJ whole genome shotgun (WGS) entry which is preliminary data.</text>
</comment>
<sequence length="1003" mass="112652">MVTTIKNDLDTTSTILLRAALVLALIEVIGSGQTRVGQEIEAAEGVPQAEEDELVKGKEQDKLRMVDKSFYQEILPYIQQEWGFMADDSCVPVQVALQLMDPSSLGRAHQALPRIQQFIAHVPRNSNQHTVLTDSSATTQRIASTSKVEFIVHEAGARGSSNVVSGLWRNVASFVTDQLQLVPEKLEARISEKRFLTAVEVLQDALETIRKPEIENIGALSDLRVYFSNQKASLTDILIEELHNHLYLKSPYCQDRWKPYAHDQGTASIADGKKGLSNLGVKPIHQFLETLDASIPMIEDASRNPEADSNYYIHLLIESLNKMGHLHTAIESIEQRLPVELRRVVDKTNKEVDQRHPSSMRGSSRRESGKIDLGLGENNVRAIIVFDLLWTLYSKFEAIAEGHRVLHDVVVGIVKREGIQDADSLTGGFSELWKLYQSEMRSLLHDYLATDGNVSYRSGQAPSGGNVFRIQRDRSKRMFKLQDMDAKSPELASEQEDLELILKASVPGLVSDSRRPMGISVIDNNQHHDGSATGHRLLVEPSVFNMGLLLPPSLSFLQRLKDIVPSGPDIVINTLTSFLDDFFVNVFHPQLDETLVDLGVQTYAEVDAFQEDPQWPTIARKPIFKGTSTFFNLIAVFCKMLDTIPHDQAFSQLIITQMVTYHDKCCEWYKGTSSYDPLQPFQRSDGYLEAIVSGVQSKETGGSHLKTAAAFAQSGELRDIARSLWDGTDGGKSLLEKKWLASKVRQLRYITDIQVDSSQRDGSKPRQVRRWTLIDPSRPRDESSPVYLPMTQKSVIAFDAVIESYQQLALAVLLTLHFEIRCHIILHIEDAIKGGFLLQQPANEPDSSVLTLNTDLVGFDEEITNNLRDEEHRFLITGLSHLLDTYLLTNASHMKPMNTFGSQKLHLNILVLQQNLRNIEPNALLPLSARYFNLFTKGPPEIVKRAKEGDKDGEPYFSYDQLKVLVELCYSEALGSERREVAMGAKRGLGEHLLLLSEQLWQT</sequence>
<gene>
    <name evidence="8" type="ORF">FGG08_004801</name>
</gene>
<dbReference type="GO" id="GO:0090522">
    <property type="term" value="P:vesicle tethering involved in exocytosis"/>
    <property type="evidence" value="ECO:0007669"/>
    <property type="project" value="UniProtKB-UniRule"/>
</dbReference>
<evidence type="ECO:0000259" key="6">
    <source>
        <dbReference type="Pfam" id="PF04048"/>
    </source>
</evidence>